<reference evidence="4" key="1">
    <citation type="submission" date="2022-07" db="EMBL/GenBank/DDBJ databases">
        <title>Gramela sediminis sp. nov., isolated from deep-sea sediment of the Indian Ocean.</title>
        <authorList>
            <person name="Shi H."/>
        </authorList>
    </citation>
    <scope>NUCLEOTIDE SEQUENCE</scope>
    <source>
        <strain evidence="4">GC03-9</strain>
    </source>
</reference>
<protein>
    <submittedName>
        <fullName evidence="4">Glycosyltransferase</fullName>
        <ecNumber evidence="4">2.4.-.-</ecNumber>
    </submittedName>
</protein>
<dbReference type="RefSeq" id="WP_241550322.1">
    <property type="nucleotide sequence ID" value="NZ_JANCNS010000001.1"/>
</dbReference>
<organism evidence="4 5">
    <name type="scientific">Christiangramia oceanisediminis</name>
    <dbReference type="NCBI Taxonomy" id="2920386"/>
    <lineage>
        <taxon>Bacteria</taxon>
        <taxon>Pseudomonadati</taxon>
        <taxon>Bacteroidota</taxon>
        <taxon>Flavobacteriia</taxon>
        <taxon>Flavobacteriales</taxon>
        <taxon>Flavobacteriaceae</taxon>
        <taxon>Christiangramia</taxon>
    </lineage>
</organism>
<accession>A0A9X2I5M1</accession>
<dbReference type="PANTHER" id="PTHR43685:SF3">
    <property type="entry name" value="SLR2126 PROTEIN"/>
    <property type="match status" value="1"/>
</dbReference>
<dbReference type="Pfam" id="PF00535">
    <property type="entry name" value="Glycos_transf_2"/>
    <property type="match status" value="1"/>
</dbReference>
<dbReference type="Gene3D" id="3.90.550.10">
    <property type="entry name" value="Spore Coat Polysaccharide Biosynthesis Protein SpsA, Chain A"/>
    <property type="match status" value="1"/>
</dbReference>
<dbReference type="InterPro" id="IPR050834">
    <property type="entry name" value="Glycosyltransf_2"/>
</dbReference>
<keyword evidence="4" id="KW-0328">Glycosyltransferase</keyword>
<gene>
    <name evidence="4" type="ORF">MKO06_00205</name>
</gene>
<dbReference type="PANTHER" id="PTHR43685">
    <property type="entry name" value="GLYCOSYLTRANSFERASE"/>
    <property type="match status" value="1"/>
</dbReference>
<evidence type="ECO:0000259" key="3">
    <source>
        <dbReference type="Pfam" id="PF02709"/>
    </source>
</evidence>
<keyword evidence="5" id="KW-1185">Reference proteome</keyword>
<name>A0A9X2I5M1_9FLAO</name>
<dbReference type="Pfam" id="PF02709">
    <property type="entry name" value="Glyco_transf_7C"/>
    <property type="match status" value="1"/>
</dbReference>
<dbReference type="Proteomes" id="UP001155280">
    <property type="component" value="Unassembled WGS sequence"/>
</dbReference>
<dbReference type="EMBL" id="JANCNS010000001">
    <property type="protein sequence ID" value="MCP9198309.1"/>
    <property type="molecule type" value="Genomic_DNA"/>
</dbReference>
<evidence type="ECO:0000256" key="1">
    <source>
        <dbReference type="ARBA" id="ARBA00022679"/>
    </source>
</evidence>
<dbReference type="InterPro" id="IPR029044">
    <property type="entry name" value="Nucleotide-diphossugar_trans"/>
</dbReference>
<comment type="caution">
    <text evidence="4">The sequence shown here is derived from an EMBL/GenBank/DDBJ whole genome shotgun (WGS) entry which is preliminary data.</text>
</comment>
<dbReference type="EC" id="2.4.-.-" evidence="4"/>
<dbReference type="InterPro" id="IPR001173">
    <property type="entry name" value="Glyco_trans_2-like"/>
</dbReference>
<dbReference type="InterPro" id="IPR027791">
    <property type="entry name" value="Galactosyl_T_C"/>
</dbReference>
<evidence type="ECO:0000259" key="2">
    <source>
        <dbReference type="Pfam" id="PF00535"/>
    </source>
</evidence>
<keyword evidence="1 4" id="KW-0808">Transferase</keyword>
<sequence length="362" mass="42591">MPPKITIIYANREKDQDRIRISLESLRRQEKHNFQVIFVDYGSSKELVQAYQRIFQEYPFADLHALDVSQVLWNKSKALNYGILNADTPYIFIADVDLVFHSMATSHFEDMCTPEAFYLFSLGYLSKEQSKELHDQSQFDDLKADRFGNVNGMILASRNAFQDIDGFDEFFHFYGAEDVDLFDRMEANGLKRKKCDRDLFYHQWHKSFSGSEDELITEKPRLKNIMRINERHYLRNKKRGIIRPKSQHRMGTIIDPARAARLAKPDYSMQILNIKAHVEHFLEEELKSIKGVVKANFTLDPFYGSNKYSLKKVMGKQTQIYLTLKEVNDLILKKILFQYRDANYSFKIASDLKSIEFRIELE</sequence>
<dbReference type="GO" id="GO:0016757">
    <property type="term" value="F:glycosyltransferase activity"/>
    <property type="evidence" value="ECO:0007669"/>
    <property type="project" value="UniProtKB-KW"/>
</dbReference>
<evidence type="ECO:0000313" key="5">
    <source>
        <dbReference type="Proteomes" id="UP001155280"/>
    </source>
</evidence>
<dbReference type="SUPFAM" id="SSF53448">
    <property type="entry name" value="Nucleotide-diphospho-sugar transferases"/>
    <property type="match status" value="1"/>
</dbReference>
<feature type="domain" description="Glycosyltransferase 2-like" evidence="2">
    <location>
        <begin position="8"/>
        <end position="102"/>
    </location>
</feature>
<dbReference type="AlphaFoldDB" id="A0A9X2I5M1"/>
<feature type="domain" description="Galactosyltransferase C-terminal" evidence="3">
    <location>
        <begin position="150"/>
        <end position="197"/>
    </location>
</feature>
<proteinExistence type="predicted"/>
<evidence type="ECO:0000313" key="4">
    <source>
        <dbReference type="EMBL" id="MCP9198309.1"/>
    </source>
</evidence>